<sequence>MKIWMGGGAALIIAGAILGLSLLNRQDEPPAPPPATQEAKSPWLIGLSLHMTTDDYGVFMSKAFQETLDAAHVEYVITDAQHRGEQQREDIERHIARRVDALVIVPTDDQLITQETNKAAAQGIPIIAVTAMPGSKVTTTILGRDRDNGFDAGKILAEKLGGQGKVMVLNTPTDLTRLRLRIEGFQDAIRSTGLQVIATKRSVSKEGCMAAVEEVLREHPDLRGIFAPFGTALIGAASDVRARGSKDIIITGIDADYEVLKLIQEGWVAATLAQYPSEHGRLAAQAALRILRGEPPMPSVEAPFQIVTQENAAALARELWKRELPGTP</sequence>
<dbReference type="SUPFAM" id="SSF53822">
    <property type="entry name" value="Periplasmic binding protein-like I"/>
    <property type="match status" value="1"/>
</dbReference>
<protein>
    <recommendedName>
        <fullName evidence="4">Periplasmic binding protein domain-containing protein</fullName>
    </recommendedName>
</protein>
<dbReference type="Pfam" id="PF13407">
    <property type="entry name" value="Peripla_BP_4"/>
    <property type="match status" value="1"/>
</dbReference>
<evidence type="ECO:0000256" key="3">
    <source>
        <dbReference type="ARBA" id="ARBA00022729"/>
    </source>
</evidence>
<dbReference type="STRING" id="394096.DB31_6610"/>
<evidence type="ECO:0000256" key="1">
    <source>
        <dbReference type="ARBA" id="ARBA00004196"/>
    </source>
</evidence>
<evidence type="ECO:0000259" key="4">
    <source>
        <dbReference type="Pfam" id="PF13407"/>
    </source>
</evidence>
<reference evidence="5 6" key="1">
    <citation type="submission" date="2014-04" db="EMBL/GenBank/DDBJ databases">
        <title>Genome assembly of Hyalangium minutum DSM 14724.</title>
        <authorList>
            <person name="Sharma G."/>
            <person name="Subramanian S."/>
        </authorList>
    </citation>
    <scope>NUCLEOTIDE SEQUENCE [LARGE SCALE GENOMIC DNA]</scope>
    <source>
        <strain evidence="5 6">DSM 14724</strain>
    </source>
</reference>
<dbReference type="InterPro" id="IPR028082">
    <property type="entry name" value="Peripla_BP_I"/>
</dbReference>
<dbReference type="EMBL" id="JMCB01000004">
    <property type="protein sequence ID" value="KFE69635.1"/>
    <property type="molecule type" value="Genomic_DNA"/>
</dbReference>
<evidence type="ECO:0000313" key="5">
    <source>
        <dbReference type="EMBL" id="KFE69635.1"/>
    </source>
</evidence>
<dbReference type="AlphaFoldDB" id="A0A085WPM2"/>
<comment type="subcellular location">
    <subcellularLocation>
        <location evidence="1">Cell envelope</location>
    </subcellularLocation>
</comment>
<name>A0A085WPM2_9BACT</name>
<feature type="domain" description="Periplasmic binding protein" evidence="4">
    <location>
        <begin position="45"/>
        <end position="294"/>
    </location>
</feature>
<dbReference type="Proteomes" id="UP000028725">
    <property type="component" value="Unassembled WGS sequence"/>
</dbReference>
<accession>A0A085WPM2</accession>
<dbReference type="PANTHER" id="PTHR46847:SF1">
    <property type="entry name" value="D-ALLOSE-BINDING PERIPLASMIC PROTEIN-RELATED"/>
    <property type="match status" value="1"/>
</dbReference>
<proteinExistence type="inferred from homology"/>
<organism evidence="5 6">
    <name type="scientific">Hyalangium minutum</name>
    <dbReference type="NCBI Taxonomy" id="394096"/>
    <lineage>
        <taxon>Bacteria</taxon>
        <taxon>Pseudomonadati</taxon>
        <taxon>Myxococcota</taxon>
        <taxon>Myxococcia</taxon>
        <taxon>Myxococcales</taxon>
        <taxon>Cystobacterineae</taxon>
        <taxon>Archangiaceae</taxon>
        <taxon>Hyalangium</taxon>
    </lineage>
</organism>
<keyword evidence="6" id="KW-1185">Reference proteome</keyword>
<dbReference type="InterPro" id="IPR025997">
    <property type="entry name" value="SBP_2_dom"/>
</dbReference>
<comment type="similarity">
    <text evidence="2">Belongs to the bacterial solute-binding protein 2 family.</text>
</comment>
<comment type="caution">
    <text evidence="5">The sequence shown here is derived from an EMBL/GenBank/DDBJ whole genome shotgun (WGS) entry which is preliminary data.</text>
</comment>
<gene>
    <name evidence="5" type="ORF">DB31_6610</name>
</gene>
<dbReference type="PANTHER" id="PTHR46847">
    <property type="entry name" value="D-ALLOSE-BINDING PERIPLASMIC PROTEIN-RELATED"/>
    <property type="match status" value="1"/>
</dbReference>
<evidence type="ECO:0000313" key="6">
    <source>
        <dbReference type="Proteomes" id="UP000028725"/>
    </source>
</evidence>
<dbReference type="GO" id="GO:0030246">
    <property type="term" value="F:carbohydrate binding"/>
    <property type="evidence" value="ECO:0007669"/>
    <property type="project" value="UniProtKB-ARBA"/>
</dbReference>
<evidence type="ECO:0000256" key="2">
    <source>
        <dbReference type="ARBA" id="ARBA00007639"/>
    </source>
</evidence>
<dbReference type="GO" id="GO:0030313">
    <property type="term" value="C:cell envelope"/>
    <property type="evidence" value="ECO:0007669"/>
    <property type="project" value="UniProtKB-SubCell"/>
</dbReference>
<keyword evidence="3" id="KW-0732">Signal</keyword>
<dbReference type="CDD" id="cd01536">
    <property type="entry name" value="PBP1_ABC_sugar_binding-like"/>
    <property type="match status" value="1"/>
</dbReference>
<dbReference type="Gene3D" id="3.40.50.2300">
    <property type="match status" value="2"/>
</dbReference>